<dbReference type="RefSeq" id="WP_126609545.1">
    <property type="nucleotide sequence ID" value="NZ_AP025144.1"/>
</dbReference>
<keyword evidence="2" id="KW-1185">Reference proteome</keyword>
<evidence type="ECO:0000313" key="1">
    <source>
        <dbReference type="EMBL" id="GLQ71957.1"/>
    </source>
</evidence>
<organism evidence="1 2">
    <name type="scientific">Vibrio penaeicida</name>
    <dbReference type="NCBI Taxonomy" id="104609"/>
    <lineage>
        <taxon>Bacteria</taxon>
        <taxon>Pseudomonadati</taxon>
        <taxon>Pseudomonadota</taxon>
        <taxon>Gammaproteobacteria</taxon>
        <taxon>Vibrionales</taxon>
        <taxon>Vibrionaceae</taxon>
        <taxon>Vibrio</taxon>
    </lineage>
</organism>
<dbReference type="EMBL" id="BSNX01000009">
    <property type="protein sequence ID" value="GLQ71957.1"/>
    <property type="molecule type" value="Genomic_DNA"/>
</dbReference>
<dbReference type="InterPro" id="IPR035986">
    <property type="entry name" value="PKD_dom_sf"/>
</dbReference>
<dbReference type="Pfam" id="PF22352">
    <property type="entry name" value="K319L-like_PKD"/>
    <property type="match status" value="2"/>
</dbReference>
<comment type="caution">
    <text evidence="1">The sequence shown here is derived from an EMBL/GenBank/DDBJ whole genome shotgun (WGS) entry which is preliminary data.</text>
</comment>
<name>A0AAV5NPN3_9VIBR</name>
<dbReference type="AlphaFoldDB" id="A0AAV5NPN3"/>
<dbReference type="Gene3D" id="2.60.40.10">
    <property type="entry name" value="Immunoglobulins"/>
    <property type="match status" value="3"/>
</dbReference>
<dbReference type="PROSITE" id="PS51257">
    <property type="entry name" value="PROKAR_LIPOPROTEIN"/>
    <property type="match status" value="1"/>
</dbReference>
<dbReference type="Proteomes" id="UP001156690">
    <property type="component" value="Unassembled WGS sequence"/>
</dbReference>
<gene>
    <name evidence="1" type="ORF">GCM10007932_13170</name>
</gene>
<protein>
    <recommendedName>
        <fullName evidence="3">PKD domain-containing protein</fullName>
    </recommendedName>
</protein>
<evidence type="ECO:0000313" key="2">
    <source>
        <dbReference type="Proteomes" id="UP001156690"/>
    </source>
</evidence>
<dbReference type="SUPFAM" id="SSF49299">
    <property type="entry name" value="PKD domain"/>
    <property type="match status" value="1"/>
</dbReference>
<accession>A0AAV5NPN3</accession>
<reference evidence="2" key="1">
    <citation type="journal article" date="2019" name="Int. J. Syst. Evol. Microbiol.">
        <title>The Global Catalogue of Microorganisms (GCM) 10K type strain sequencing project: providing services to taxonomists for standard genome sequencing and annotation.</title>
        <authorList>
            <consortium name="The Broad Institute Genomics Platform"/>
            <consortium name="The Broad Institute Genome Sequencing Center for Infectious Disease"/>
            <person name="Wu L."/>
            <person name="Ma J."/>
        </authorList>
    </citation>
    <scope>NUCLEOTIDE SEQUENCE [LARGE SCALE GENOMIC DNA]</scope>
    <source>
        <strain evidence="2">NBRC 15640</strain>
    </source>
</reference>
<sequence>MKNIYLGFVSTLAILMTGCNGGEAESIDSASGNRTPIAIAGINQQVKVGDLVALDGTNSVDRDNDALSFQWTLVEKPENSTAQLNSPNSTRPDFNADLAGTYLIDLVVNDGKTNSRTNQVKVVAVTVGENSAPTLSITQGKRNNLRYYLHIDSGANDIDDDELYFSWEIIDKPQHSHPILSDNGSTSSLKADVEGDYTVKVTVSDGVEVISSTSTFYFFYENVAPLAYFEPPFYTYVGHQVQIDGSVSSDGNGEPLTYQWTLLSKPEGSQATFDDATAVKPSFVADLAGTYRYSLTVNDGQLDSDPPYSEYSIALTPSDPQLRIYEHPHSMPENMPYKKTFTVDKRGSQGSLHVLGRYTLTAIGADVSIQDIHTQDNNGVVTPYFKGLDEIKLITLAKGESLSFELIAPSTNGQQADLKFEFHWGIKGPGKFTKAELFRARYHFTSD</sequence>
<dbReference type="InterPro" id="IPR013783">
    <property type="entry name" value="Ig-like_fold"/>
</dbReference>
<evidence type="ECO:0008006" key="3">
    <source>
        <dbReference type="Google" id="ProtNLM"/>
    </source>
</evidence>
<proteinExistence type="predicted"/>